<keyword evidence="3" id="KW-1185">Reference proteome</keyword>
<name>A0AAV7VVG9_PLEWA</name>
<comment type="caution">
    <text evidence="2">The sequence shown here is derived from an EMBL/GenBank/DDBJ whole genome shotgun (WGS) entry which is preliminary data.</text>
</comment>
<organism evidence="2 3">
    <name type="scientific">Pleurodeles waltl</name>
    <name type="common">Iberian ribbed newt</name>
    <dbReference type="NCBI Taxonomy" id="8319"/>
    <lineage>
        <taxon>Eukaryota</taxon>
        <taxon>Metazoa</taxon>
        <taxon>Chordata</taxon>
        <taxon>Craniata</taxon>
        <taxon>Vertebrata</taxon>
        <taxon>Euteleostomi</taxon>
        <taxon>Amphibia</taxon>
        <taxon>Batrachia</taxon>
        <taxon>Caudata</taxon>
        <taxon>Salamandroidea</taxon>
        <taxon>Salamandridae</taxon>
        <taxon>Pleurodelinae</taxon>
        <taxon>Pleurodeles</taxon>
    </lineage>
</organism>
<dbReference type="EMBL" id="JANPWB010000002">
    <property type="protein sequence ID" value="KAJ1205258.1"/>
    <property type="molecule type" value="Genomic_DNA"/>
</dbReference>
<reference evidence="2" key="1">
    <citation type="journal article" date="2022" name="bioRxiv">
        <title>Sequencing and chromosome-scale assembly of the giantPleurodeles waltlgenome.</title>
        <authorList>
            <person name="Brown T."/>
            <person name="Elewa A."/>
            <person name="Iarovenko S."/>
            <person name="Subramanian E."/>
            <person name="Araus A.J."/>
            <person name="Petzold A."/>
            <person name="Susuki M."/>
            <person name="Suzuki K.-i.T."/>
            <person name="Hayashi T."/>
            <person name="Toyoda A."/>
            <person name="Oliveira C."/>
            <person name="Osipova E."/>
            <person name="Leigh N.D."/>
            <person name="Simon A."/>
            <person name="Yun M.H."/>
        </authorList>
    </citation>
    <scope>NUCLEOTIDE SEQUENCE</scope>
    <source>
        <strain evidence="2">20211129_DDA</strain>
        <tissue evidence="2">Liver</tissue>
    </source>
</reference>
<feature type="region of interest" description="Disordered" evidence="1">
    <location>
        <begin position="47"/>
        <end position="69"/>
    </location>
</feature>
<dbReference type="Proteomes" id="UP001066276">
    <property type="component" value="Chromosome 1_2"/>
</dbReference>
<feature type="compositionally biased region" description="Pro residues" evidence="1">
    <location>
        <begin position="47"/>
        <end position="56"/>
    </location>
</feature>
<gene>
    <name evidence="2" type="ORF">NDU88_000693</name>
</gene>
<protein>
    <submittedName>
        <fullName evidence="2">Uncharacterized protein</fullName>
    </submittedName>
</protein>
<evidence type="ECO:0000256" key="1">
    <source>
        <dbReference type="SAM" id="MobiDB-lite"/>
    </source>
</evidence>
<dbReference type="AlphaFoldDB" id="A0AAV7VVG9"/>
<accession>A0AAV7VVG9</accession>
<proteinExistence type="predicted"/>
<evidence type="ECO:0000313" key="2">
    <source>
        <dbReference type="EMBL" id="KAJ1205258.1"/>
    </source>
</evidence>
<sequence length="146" mass="15502">MRRESQRLNHPFFMGLRSPRGWLPFPLCLYSGQTPVRSLCPSGTPPLSPALVPPHSPGSHVQSGVSAPPVGSSSRSIRLPVAAAAQGFYFSHGSSAIATVAILFSDPSLRTSEVFKENRLWGGEIFRDGSTSASSSPPGRISVVKS</sequence>
<evidence type="ECO:0000313" key="3">
    <source>
        <dbReference type="Proteomes" id="UP001066276"/>
    </source>
</evidence>